<dbReference type="Proteomes" id="UP001489509">
    <property type="component" value="Unassembled WGS sequence"/>
</dbReference>
<dbReference type="Gene3D" id="3.40.50.300">
    <property type="entry name" value="P-loop containing nucleotide triphosphate hydrolases"/>
    <property type="match status" value="1"/>
</dbReference>
<dbReference type="InterPro" id="IPR025501">
    <property type="entry name" value="MinD_FleN"/>
</dbReference>
<organism evidence="4 5">
    <name type="scientific">Solibaculum intestinale</name>
    <dbReference type="NCBI Taxonomy" id="3133165"/>
    <lineage>
        <taxon>Bacteria</taxon>
        <taxon>Bacillati</taxon>
        <taxon>Bacillota</taxon>
        <taxon>Clostridia</taxon>
        <taxon>Eubacteriales</taxon>
        <taxon>Oscillospiraceae</taxon>
        <taxon>Solibaculum</taxon>
    </lineage>
</organism>
<accession>A0ABV1DXQ3</accession>
<sequence>MRGNPSVPFRKEKRRERARMGEVIVVTSGKGGTGKSSVSAGCAAALARAGNKVLLLDADAGLRSLDLMLGAVNDAVFDLGDVLAGNCEPVRAIREIERCEGLALMPAPQSLQALAAPDDMRRLCRGLANYYDYLFIDAPAGIGKGFQIAAAAAGRALVVITPDPVCMRSGERVARLLQQEGIADRRLVINRYRPGTLKLGLVEDLDAVIDAVGLQLIGVVPEDEQVQRYAANGEPLGGGSPAAKAMERLARRLMGQEVPLVVEK</sequence>
<evidence type="ECO:0000313" key="5">
    <source>
        <dbReference type="Proteomes" id="UP001489509"/>
    </source>
</evidence>
<evidence type="ECO:0000259" key="3">
    <source>
        <dbReference type="Pfam" id="PF01656"/>
    </source>
</evidence>
<evidence type="ECO:0000256" key="1">
    <source>
        <dbReference type="ARBA" id="ARBA00022741"/>
    </source>
</evidence>
<dbReference type="PANTHER" id="PTHR43384">
    <property type="entry name" value="SEPTUM SITE-DETERMINING PROTEIN MIND HOMOLOG, CHLOROPLASTIC-RELATED"/>
    <property type="match status" value="1"/>
</dbReference>
<proteinExistence type="predicted"/>
<feature type="domain" description="CobQ/CobB/MinD/ParA nucleotide binding" evidence="3">
    <location>
        <begin position="24"/>
        <end position="236"/>
    </location>
</feature>
<dbReference type="InterPro" id="IPR027417">
    <property type="entry name" value="P-loop_NTPase"/>
</dbReference>
<reference evidence="4 5" key="1">
    <citation type="submission" date="2024-03" db="EMBL/GenBank/DDBJ databases">
        <title>Human intestinal bacterial collection.</title>
        <authorList>
            <person name="Pauvert C."/>
            <person name="Hitch T.C.A."/>
            <person name="Clavel T."/>
        </authorList>
    </citation>
    <scope>NUCLEOTIDE SEQUENCE [LARGE SCALE GENOMIC DNA]</scope>
    <source>
        <strain evidence="4 5">CLA-JM-H44</strain>
    </source>
</reference>
<protein>
    <submittedName>
        <fullName evidence="4">P-loop NTPase</fullName>
    </submittedName>
</protein>
<keyword evidence="2" id="KW-0067">ATP-binding</keyword>
<dbReference type="PIRSF" id="PIRSF003092">
    <property type="entry name" value="MinD"/>
    <property type="match status" value="1"/>
</dbReference>
<gene>
    <name evidence="4" type="ORF">WMO26_03220</name>
</gene>
<keyword evidence="5" id="KW-1185">Reference proteome</keyword>
<dbReference type="InterPro" id="IPR050625">
    <property type="entry name" value="ParA/MinD_ATPase"/>
</dbReference>
<dbReference type="EMBL" id="JBBMFD010000003">
    <property type="protein sequence ID" value="MEQ2439833.1"/>
    <property type="molecule type" value="Genomic_DNA"/>
</dbReference>
<dbReference type="RefSeq" id="WP_349218099.1">
    <property type="nucleotide sequence ID" value="NZ_JBBMFD010000003.1"/>
</dbReference>
<dbReference type="SUPFAM" id="SSF52540">
    <property type="entry name" value="P-loop containing nucleoside triphosphate hydrolases"/>
    <property type="match status" value="1"/>
</dbReference>
<dbReference type="Pfam" id="PF01656">
    <property type="entry name" value="CbiA"/>
    <property type="match status" value="1"/>
</dbReference>
<dbReference type="PANTHER" id="PTHR43384:SF6">
    <property type="entry name" value="SEPTUM SITE-DETERMINING PROTEIN MIND HOMOLOG, CHLOROPLASTIC"/>
    <property type="match status" value="1"/>
</dbReference>
<evidence type="ECO:0000313" key="4">
    <source>
        <dbReference type="EMBL" id="MEQ2439833.1"/>
    </source>
</evidence>
<keyword evidence="1" id="KW-0547">Nucleotide-binding</keyword>
<dbReference type="InterPro" id="IPR002586">
    <property type="entry name" value="CobQ/CobB/MinD/ParA_Nub-bd_dom"/>
</dbReference>
<comment type="caution">
    <text evidence="4">The sequence shown here is derived from an EMBL/GenBank/DDBJ whole genome shotgun (WGS) entry which is preliminary data.</text>
</comment>
<name>A0ABV1DXQ3_9FIRM</name>
<evidence type="ECO:0000256" key="2">
    <source>
        <dbReference type="ARBA" id="ARBA00022840"/>
    </source>
</evidence>